<proteinExistence type="inferred from homology"/>
<reference evidence="2 3" key="1">
    <citation type="submission" date="2020-08" db="EMBL/GenBank/DDBJ databases">
        <title>Sequencing the genomes of 1000 actinobacteria strains.</title>
        <authorList>
            <person name="Klenk H.-P."/>
        </authorList>
    </citation>
    <scope>NUCLEOTIDE SEQUENCE [LARGE SCALE GENOMIC DNA]</scope>
    <source>
        <strain evidence="2 3">DSM 23694</strain>
    </source>
</reference>
<gene>
    <name evidence="2" type="ORF">BKA12_001585</name>
</gene>
<evidence type="ECO:0000313" key="2">
    <source>
        <dbReference type="EMBL" id="MBB5598505.1"/>
    </source>
</evidence>
<dbReference type="Gene3D" id="2.40.160.20">
    <property type="match status" value="1"/>
</dbReference>
<name>A0A7W9DBB9_9MICC</name>
<dbReference type="Proteomes" id="UP000523863">
    <property type="component" value="Unassembled WGS sequence"/>
</dbReference>
<dbReference type="InterPro" id="IPR020915">
    <property type="entry name" value="UPF0311"/>
</dbReference>
<dbReference type="RefSeq" id="WP_183642284.1">
    <property type="nucleotide sequence ID" value="NZ_JACHBL010000001.1"/>
</dbReference>
<accession>A0A7W9DBB9</accession>
<dbReference type="PANTHER" id="PTHR37315">
    <property type="entry name" value="UPF0311 PROTEIN BLR7842"/>
    <property type="match status" value="1"/>
</dbReference>
<evidence type="ECO:0000313" key="3">
    <source>
        <dbReference type="Proteomes" id="UP000523863"/>
    </source>
</evidence>
<dbReference type="PANTHER" id="PTHR37315:SF1">
    <property type="entry name" value="UPF0311 PROTEIN BLR7842"/>
    <property type="match status" value="1"/>
</dbReference>
<sequence>MSSYPATAPTPPGLAFVAQILVDVGSPIDFGQTSEGHRRVVPIIGGTVSGPRLQGTVLPMGADFQLLRSTETTELDARYGLELDDGSLIYVHNLALRYGLAADIAKLNKGEPVDPSLIYFRCMPRLMTSASKWEWMNHTLFAGTGERLPSQVRINIFKVE</sequence>
<protein>
    <recommendedName>
        <fullName evidence="1">UPF0311 protein BKA12_001585</fullName>
    </recommendedName>
</protein>
<comment type="similarity">
    <text evidence="1">Belongs to the UPF0311 family.</text>
</comment>
<dbReference type="EMBL" id="JACHBL010000001">
    <property type="protein sequence ID" value="MBB5598505.1"/>
    <property type="molecule type" value="Genomic_DNA"/>
</dbReference>
<dbReference type="HAMAP" id="MF_00775">
    <property type="entry name" value="UPF0311"/>
    <property type="match status" value="1"/>
</dbReference>
<comment type="caution">
    <text evidence="2">The sequence shown here is derived from an EMBL/GenBank/DDBJ whole genome shotgun (WGS) entry which is preliminary data.</text>
</comment>
<dbReference type="Pfam" id="PF11578">
    <property type="entry name" value="DUF3237"/>
    <property type="match status" value="1"/>
</dbReference>
<organism evidence="2 3">
    <name type="scientific">Neomicrococcus lactis</name>
    <dbReference type="NCBI Taxonomy" id="732241"/>
    <lineage>
        <taxon>Bacteria</taxon>
        <taxon>Bacillati</taxon>
        <taxon>Actinomycetota</taxon>
        <taxon>Actinomycetes</taxon>
        <taxon>Micrococcales</taxon>
        <taxon>Micrococcaceae</taxon>
        <taxon>Neomicrococcus</taxon>
    </lineage>
</organism>
<dbReference type="AlphaFoldDB" id="A0A7W9DBB9"/>
<evidence type="ECO:0000256" key="1">
    <source>
        <dbReference type="HAMAP-Rule" id="MF_00775"/>
    </source>
</evidence>
<keyword evidence="3" id="KW-1185">Reference proteome</keyword>